<gene>
    <name evidence="3" type="primary">TEL2</name>
    <name evidence="3" type="ORF">C6P40_002526</name>
</gene>
<dbReference type="EMBL" id="PUHW01000028">
    <property type="protein sequence ID" value="KAG0690537.1"/>
    <property type="molecule type" value="Genomic_DNA"/>
</dbReference>
<proteinExistence type="inferred from homology"/>
<sequence length="878" mass="101682">MPKLKSKSLSDQIQFLLGEELSTLELHTTLNTIFSQLPLSNSDSLLLSSVLFSKIIPDTYTLMDDSIKNVIHSLIASRVGISQLIQTIKLNTNIEHTYIFIDIFIKIIKYNLKDLIDEFFYSSELNLPIWKSILTIKIPEIFGFILVWLLDNNNNNKNYSDKIIFERSEIRLILEKYKIDLTTFILENVNKDETKLQYFRQIINSFLLNDSTDIMKLLLNHWNSTIDLYSMFESKNRKLHFHFIESQKFLCKGIIEYMNTTIDNLEMINLWQNLMSLFFKNIKLSDMKSTILLQCEKCSNIMVSYVLVKLLGNINMDYTLQHISKFGNKEYIINTYINKQTHYTQFIILLLKNTSDDELQQLSTKIIFLNSISTRLESKSQQARELGMIIADYVYMRVNDKIMFSIPSYNSKREQFMDIFTQLDNVPILPLQNFSVNNLVEQLEIQNKNKSELIQNNELPSMSPIMIEMDYNSDDEDTDLDDPSVHRKPTIAKPVFLKDLLHYLTSDPQKDTTSFDKKGIAFSIGIEMARIKKNTPEMKFYCSKLIDAALNLESTGFVLKDDKLDEDEIKIAFDSWRLSFMIAICTSEPDIVFEYLLQSFIKQDWNIPTRIQVLTCIGLSCRELCGKDDTFIWGKTHLEKVEPKKLSGIGHEQFLNLDNETNNFKKIVDLDQEKREEKLAKALESVGISDGTIIHRSRKLDIDKANRNLESNKIKTTYTTYINKKLPKLYFSMTSIWQEVNSHTFGNGFAIGMMSEYLNSHFHDILAMIYSCGVPSCINLLDMTLEQLAIISAQVRSIQVSIDFPNMLFKAIVNSLRSVLVNNERTFKVLQSTSALELTTLLESYSQVLTDAPPLEEPTRSISLEVFQLLQKYSMINV</sequence>
<evidence type="ECO:0000313" key="4">
    <source>
        <dbReference type="Proteomes" id="UP000697127"/>
    </source>
</evidence>
<reference evidence="3" key="1">
    <citation type="submission" date="2020-11" db="EMBL/GenBank/DDBJ databases">
        <title>Kefir isolates.</title>
        <authorList>
            <person name="Marcisauskas S."/>
            <person name="Kim Y."/>
            <person name="Blasche S."/>
        </authorList>
    </citation>
    <scope>NUCLEOTIDE SEQUENCE</scope>
    <source>
        <strain evidence="3">Olga-1</strain>
    </source>
</reference>
<dbReference type="PANTHER" id="PTHR15830:SF10">
    <property type="entry name" value="TELOMERE LENGTH REGULATION PROTEIN TEL2 HOMOLOG"/>
    <property type="match status" value="1"/>
</dbReference>
<dbReference type="InterPro" id="IPR038528">
    <property type="entry name" value="TEL2_C_sf"/>
</dbReference>
<dbReference type="InterPro" id="IPR019337">
    <property type="entry name" value="Telomere_length_regulation_dom"/>
</dbReference>
<organism evidence="3 4">
    <name type="scientific">Pichia californica</name>
    <dbReference type="NCBI Taxonomy" id="460514"/>
    <lineage>
        <taxon>Eukaryota</taxon>
        <taxon>Fungi</taxon>
        <taxon>Dikarya</taxon>
        <taxon>Ascomycota</taxon>
        <taxon>Saccharomycotina</taxon>
        <taxon>Pichiomycetes</taxon>
        <taxon>Pichiales</taxon>
        <taxon>Pichiaceae</taxon>
        <taxon>Pichia</taxon>
    </lineage>
</organism>
<dbReference type="GO" id="GO:0005829">
    <property type="term" value="C:cytosol"/>
    <property type="evidence" value="ECO:0007669"/>
    <property type="project" value="TreeGrafter"/>
</dbReference>
<dbReference type="PANTHER" id="PTHR15830">
    <property type="entry name" value="TELOMERE LENGTH REGULATION PROTEIN TEL2 FAMILY MEMBER"/>
    <property type="match status" value="1"/>
</dbReference>
<keyword evidence="4" id="KW-1185">Reference proteome</keyword>
<dbReference type="Pfam" id="PF10193">
    <property type="entry name" value="Telomere_reg-2"/>
    <property type="match status" value="1"/>
</dbReference>
<dbReference type="AlphaFoldDB" id="A0A9P6WNV9"/>
<dbReference type="GO" id="GO:0051083">
    <property type="term" value="P:'de novo' cotranslational protein folding"/>
    <property type="evidence" value="ECO:0007669"/>
    <property type="project" value="TreeGrafter"/>
</dbReference>
<evidence type="ECO:0000313" key="3">
    <source>
        <dbReference type="EMBL" id="KAG0690537.1"/>
    </source>
</evidence>
<feature type="domain" description="Telomere length regulation protein conserved" evidence="2">
    <location>
        <begin position="494"/>
        <end position="620"/>
    </location>
</feature>
<name>A0A9P6WNV9_9ASCO</name>
<comment type="caution">
    <text evidence="3">The sequence shown here is derived from an EMBL/GenBank/DDBJ whole genome shotgun (WGS) entry which is preliminary data.</text>
</comment>
<dbReference type="Proteomes" id="UP000697127">
    <property type="component" value="Unassembled WGS sequence"/>
</dbReference>
<evidence type="ECO:0000256" key="1">
    <source>
        <dbReference type="ARBA" id="ARBA00006133"/>
    </source>
</evidence>
<dbReference type="GO" id="GO:0042162">
    <property type="term" value="F:telomeric DNA binding"/>
    <property type="evidence" value="ECO:0007669"/>
    <property type="project" value="TreeGrafter"/>
</dbReference>
<dbReference type="InterPro" id="IPR051970">
    <property type="entry name" value="TEL2_Regulation"/>
</dbReference>
<evidence type="ECO:0000259" key="2">
    <source>
        <dbReference type="Pfam" id="PF10193"/>
    </source>
</evidence>
<protein>
    <submittedName>
        <fullName evidence="3">Telomere binding protein</fullName>
    </submittedName>
</protein>
<comment type="similarity">
    <text evidence="1">Belongs to the TEL2 family.</text>
</comment>
<dbReference type="Gene3D" id="1.25.40.720">
    <property type="entry name" value="Telomere length regulation protein 2, C-terminal domain"/>
    <property type="match status" value="2"/>
</dbReference>
<accession>A0A9P6WNV9</accession>
<dbReference type="GO" id="GO:0051879">
    <property type="term" value="F:Hsp90 protein binding"/>
    <property type="evidence" value="ECO:0007669"/>
    <property type="project" value="TreeGrafter"/>
</dbReference>